<organism evidence="1">
    <name type="scientific">marine sediment metagenome</name>
    <dbReference type="NCBI Taxonomy" id="412755"/>
    <lineage>
        <taxon>unclassified sequences</taxon>
        <taxon>metagenomes</taxon>
        <taxon>ecological metagenomes</taxon>
    </lineage>
</organism>
<dbReference type="AlphaFoldDB" id="A0A0F9T9X9"/>
<dbReference type="EMBL" id="LAZR01000300">
    <property type="protein sequence ID" value="KKN76004.1"/>
    <property type="molecule type" value="Genomic_DNA"/>
</dbReference>
<name>A0A0F9T9X9_9ZZZZ</name>
<reference evidence="1" key="1">
    <citation type="journal article" date="2015" name="Nature">
        <title>Complex archaea that bridge the gap between prokaryotes and eukaryotes.</title>
        <authorList>
            <person name="Spang A."/>
            <person name="Saw J.H."/>
            <person name="Jorgensen S.L."/>
            <person name="Zaremba-Niedzwiedzka K."/>
            <person name="Martijn J."/>
            <person name="Lind A.E."/>
            <person name="van Eijk R."/>
            <person name="Schleper C."/>
            <person name="Guy L."/>
            <person name="Ettema T.J."/>
        </authorList>
    </citation>
    <scope>NUCLEOTIDE SEQUENCE</scope>
</reference>
<evidence type="ECO:0000313" key="1">
    <source>
        <dbReference type="EMBL" id="KKN76004.1"/>
    </source>
</evidence>
<accession>A0A0F9T9X9</accession>
<protein>
    <submittedName>
        <fullName evidence="1">Uncharacterized protein</fullName>
    </submittedName>
</protein>
<comment type="caution">
    <text evidence="1">The sequence shown here is derived from an EMBL/GenBank/DDBJ whole genome shotgun (WGS) entry which is preliminary data.</text>
</comment>
<sequence>MKTFSETKFVTVHLGKDILNSLRDIFGFEQKSYNEIVNNTSKKMLKEIEKKGEIEWFRQIVDRTFSKTLQITIYGKYKGK</sequence>
<proteinExistence type="predicted"/>
<gene>
    <name evidence="1" type="ORF">LCGC14_0373930</name>
</gene>